<feature type="domain" description="Beta-galactosidase C-terminal" evidence="14">
    <location>
        <begin position="607"/>
        <end position="660"/>
    </location>
</feature>
<dbReference type="SUPFAM" id="SSF51445">
    <property type="entry name" value="(Trans)glycosidases"/>
    <property type="match status" value="1"/>
</dbReference>
<dbReference type="InterPro" id="IPR017853">
    <property type="entry name" value="GH"/>
</dbReference>
<keyword evidence="6 11" id="KW-0862">Zinc</keyword>
<dbReference type="PIRSF" id="PIRSF001084">
    <property type="entry name" value="B-galactosidase"/>
    <property type="match status" value="1"/>
</dbReference>
<feature type="binding site" evidence="10">
    <location>
        <position position="145"/>
    </location>
    <ligand>
        <name>substrate</name>
    </ligand>
</feature>
<dbReference type="Pfam" id="PF08533">
    <property type="entry name" value="Glyco_hydro_42C"/>
    <property type="match status" value="1"/>
</dbReference>
<dbReference type="Pfam" id="PF02449">
    <property type="entry name" value="Glyco_hydro_42"/>
    <property type="match status" value="1"/>
</dbReference>
<dbReference type="InterPro" id="IPR013738">
    <property type="entry name" value="Beta_galactosidase_Trimer"/>
</dbReference>
<evidence type="ECO:0000259" key="14">
    <source>
        <dbReference type="Pfam" id="PF08533"/>
    </source>
</evidence>
<feature type="active site" description="Nucleophile" evidence="9">
    <location>
        <position position="297"/>
    </location>
</feature>
<dbReference type="GO" id="GO:0006012">
    <property type="term" value="P:galactose metabolic process"/>
    <property type="evidence" value="ECO:0007669"/>
    <property type="project" value="InterPro"/>
</dbReference>
<reference evidence="15 16" key="1">
    <citation type="submission" date="2019-11" db="EMBL/GenBank/DDBJ databases">
        <title>Draft genome sequences of five Paenibacillus species of dairy origin.</title>
        <authorList>
            <person name="Olajide A.M."/>
            <person name="Chen S."/>
            <person name="Lapointe G."/>
        </authorList>
    </citation>
    <scope>NUCLEOTIDE SEQUENCE [LARGE SCALE GENOMIC DNA]</scope>
    <source>
        <strain evidence="15 16">12CR55</strain>
    </source>
</reference>
<feature type="domain" description="Beta-galactosidase trimerisation" evidence="13">
    <location>
        <begin position="388"/>
        <end position="595"/>
    </location>
</feature>
<comment type="caution">
    <text evidence="15">The sequence shown here is derived from an EMBL/GenBank/DDBJ whole genome shotgun (WGS) entry which is preliminary data.</text>
</comment>
<evidence type="ECO:0000256" key="9">
    <source>
        <dbReference type="PIRSR" id="PIRSR001084-1"/>
    </source>
</evidence>
<evidence type="ECO:0000259" key="12">
    <source>
        <dbReference type="Pfam" id="PF02449"/>
    </source>
</evidence>
<evidence type="ECO:0000256" key="10">
    <source>
        <dbReference type="PIRSR" id="PIRSR001084-2"/>
    </source>
</evidence>
<dbReference type="PANTHER" id="PTHR36447:SF2">
    <property type="entry name" value="BETA-GALACTOSIDASE YESZ"/>
    <property type="match status" value="1"/>
</dbReference>
<feature type="active site" description="Proton donor" evidence="9">
    <location>
        <position position="146"/>
    </location>
</feature>
<keyword evidence="4 11" id="KW-0479">Metal-binding</keyword>
<dbReference type="InterPro" id="IPR013739">
    <property type="entry name" value="Beta_galactosidase_C"/>
</dbReference>
<feature type="binding site" evidence="11">
    <location>
        <position position="156"/>
    </location>
    <ligand>
        <name>Zn(2+)</name>
        <dbReference type="ChEBI" id="CHEBI:29105"/>
    </ligand>
</feature>
<dbReference type="Gene3D" id="3.40.50.880">
    <property type="match status" value="1"/>
</dbReference>
<evidence type="ECO:0000256" key="4">
    <source>
        <dbReference type="ARBA" id="ARBA00022723"/>
    </source>
</evidence>
<gene>
    <name evidence="15" type="ORF">GNP95_13245</name>
</gene>
<dbReference type="InterPro" id="IPR013529">
    <property type="entry name" value="Glyco_hydro_42_N"/>
</dbReference>
<evidence type="ECO:0000256" key="11">
    <source>
        <dbReference type="PIRSR" id="PIRSR001084-3"/>
    </source>
</evidence>
<dbReference type="Gene3D" id="3.20.20.80">
    <property type="entry name" value="Glycosidases"/>
    <property type="match status" value="1"/>
</dbReference>
<dbReference type="Pfam" id="PF08532">
    <property type="entry name" value="Glyco_hydro_42M"/>
    <property type="match status" value="1"/>
</dbReference>
<dbReference type="Proteomes" id="UP000447876">
    <property type="component" value="Unassembled WGS sequence"/>
</dbReference>
<evidence type="ECO:0000256" key="2">
    <source>
        <dbReference type="ARBA" id="ARBA00005940"/>
    </source>
</evidence>
<evidence type="ECO:0000256" key="6">
    <source>
        <dbReference type="ARBA" id="ARBA00022833"/>
    </source>
</evidence>
<comment type="catalytic activity">
    <reaction evidence="1 8">
        <text>Hydrolysis of terminal non-reducing beta-D-galactose residues in beta-D-galactosides.</text>
        <dbReference type="EC" id="3.2.1.23"/>
    </reaction>
</comment>
<evidence type="ECO:0000256" key="1">
    <source>
        <dbReference type="ARBA" id="ARBA00001412"/>
    </source>
</evidence>
<evidence type="ECO:0000256" key="7">
    <source>
        <dbReference type="ARBA" id="ARBA00023295"/>
    </source>
</evidence>
<dbReference type="PANTHER" id="PTHR36447">
    <property type="entry name" value="BETA-GALACTOSIDASE GANA"/>
    <property type="match status" value="1"/>
</dbReference>
<feature type="binding site" evidence="11">
    <location>
        <position position="154"/>
    </location>
    <ligand>
        <name>Zn(2+)</name>
        <dbReference type="ChEBI" id="CHEBI:29105"/>
    </ligand>
</feature>
<keyword evidence="7 8" id="KW-0326">Glycosidase</keyword>
<dbReference type="RefSeq" id="WP_155611368.1">
    <property type="nucleotide sequence ID" value="NZ_WNZW01000004.1"/>
</dbReference>
<sequence length="668" mass="74212">MNKKLYHGACLYPELWSRDVLLQDIEMMKQTGINVVRIGEFAWSAFEPEEGRIDISSFVEVIELLYEHGIDTVMCTPTPTPPIWLSHGHPERMYVDECGTVMGHGARQHVCTNHPYFRERAAIITEHIAQAVGSLPGVIAWQLDNEFKAHVAECMCSTCKNLWHRWLEQRYGTISRLNEAWGTNVWSQAYQRFDQVPQPGPAPFLHNSSLRTMYQRFSMEKIADFADEQAAIIRRYSAAPITHNSSIAFHVDNERLFKNLDFASFDTYASRENAHAYLFNCDLWRNFKPGKDFWIMETSPSHAASLESYAAPHPNGYVKAEAVAAYALGAQAFCYWLWRQQRAGSEQPHGSVVSAWGQPTIGHRQVLEAEAARKELEAVLLETKPMQAEVAMTYSDIAKAYLKTEPHRKLDHRGLVNDFYGRILSLGIHRDVLPEGADLGGYKLLFTPFLPYVPEDYLQRALEFAAGGGIWIAGPLTGGRTEEHAIPTDAGLGELEKRAGVKTVYTYPMDGTGSIGRAFGVSAPLSLWSAVFQPLEGGASVVGEIREGLTPGLAFLTEHRYGQGKIVMLGSMPGGEEGEAMLRKLIRHYADEAGVTARSDVTPGTLVAPRYEASGQTVWFIVNMDGRGGSVTLPCQGTDALTGDEVPPGQVAVEPFGYRAIRLNLPLF</sequence>
<accession>A0A7X3CN73</accession>
<comment type="similarity">
    <text evidence="2 8">Belongs to the glycosyl hydrolase 42 family.</text>
</comment>
<dbReference type="CDD" id="cd03143">
    <property type="entry name" value="A4_beta-galactosidase_middle_domain"/>
    <property type="match status" value="1"/>
</dbReference>
<dbReference type="GO" id="GO:0004565">
    <property type="term" value="F:beta-galactosidase activity"/>
    <property type="evidence" value="ECO:0007669"/>
    <property type="project" value="UniProtKB-EC"/>
</dbReference>
<evidence type="ECO:0000313" key="15">
    <source>
        <dbReference type="EMBL" id="MUG45955.1"/>
    </source>
</evidence>
<proteinExistence type="inferred from homology"/>
<name>A0A7X3CN73_9BACL</name>
<feature type="binding site" evidence="11">
    <location>
        <position position="159"/>
    </location>
    <ligand>
        <name>Zn(2+)</name>
        <dbReference type="ChEBI" id="CHEBI:29105"/>
    </ligand>
</feature>
<feature type="domain" description="Glycoside hydrolase family 42 N-terminal" evidence="12">
    <location>
        <begin position="10"/>
        <end position="374"/>
    </location>
</feature>
<evidence type="ECO:0000259" key="13">
    <source>
        <dbReference type="Pfam" id="PF08532"/>
    </source>
</evidence>
<keyword evidence="5 8" id="KW-0378">Hydrolase</keyword>
<dbReference type="EC" id="3.2.1.23" evidence="3 8"/>
<dbReference type="InterPro" id="IPR029062">
    <property type="entry name" value="Class_I_gatase-like"/>
</dbReference>
<feature type="binding site" evidence="11">
    <location>
        <position position="111"/>
    </location>
    <ligand>
        <name>Zn(2+)</name>
        <dbReference type="ChEBI" id="CHEBI:29105"/>
    </ligand>
</feature>
<evidence type="ECO:0000313" key="16">
    <source>
        <dbReference type="Proteomes" id="UP000447876"/>
    </source>
</evidence>
<dbReference type="InterPro" id="IPR003476">
    <property type="entry name" value="Glyco_hydro_42"/>
</dbReference>
<feature type="binding site" evidence="10">
    <location>
        <position position="107"/>
    </location>
    <ligand>
        <name>substrate</name>
    </ligand>
</feature>
<evidence type="ECO:0000256" key="8">
    <source>
        <dbReference type="PIRNR" id="PIRNR001084"/>
    </source>
</evidence>
<dbReference type="SUPFAM" id="SSF52317">
    <property type="entry name" value="Class I glutamine amidotransferase-like"/>
    <property type="match status" value="1"/>
</dbReference>
<evidence type="ECO:0000256" key="3">
    <source>
        <dbReference type="ARBA" id="ARBA00012756"/>
    </source>
</evidence>
<organism evidence="15 16">
    <name type="scientific">Paenibacillus woosongensis</name>
    <dbReference type="NCBI Taxonomy" id="307580"/>
    <lineage>
        <taxon>Bacteria</taxon>
        <taxon>Bacillati</taxon>
        <taxon>Bacillota</taxon>
        <taxon>Bacilli</taxon>
        <taxon>Bacillales</taxon>
        <taxon>Paenibacillaceae</taxon>
        <taxon>Paenibacillus</taxon>
    </lineage>
</organism>
<dbReference type="AlphaFoldDB" id="A0A7X3CN73"/>
<dbReference type="GO" id="GO:0046872">
    <property type="term" value="F:metal ion binding"/>
    <property type="evidence" value="ECO:0007669"/>
    <property type="project" value="UniProtKB-KW"/>
</dbReference>
<dbReference type="EMBL" id="WNZW01000004">
    <property type="protein sequence ID" value="MUG45955.1"/>
    <property type="molecule type" value="Genomic_DNA"/>
</dbReference>
<evidence type="ECO:0000256" key="5">
    <source>
        <dbReference type="ARBA" id="ARBA00022801"/>
    </source>
</evidence>
<protein>
    <recommendedName>
        <fullName evidence="3 8">Beta-galactosidase</fullName>
        <shortName evidence="8">Beta-gal</shortName>
        <ecNumber evidence="3 8">3.2.1.23</ecNumber>
    </recommendedName>
</protein>
<dbReference type="OrthoDB" id="9800974at2"/>
<dbReference type="GO" id="GO:0009341">
    <property type="term" value="C:beta-galactosidase complex"/>
    <property type="evidence" value="ECO:0007669"/>
    <property type="project" value="InterPro"/>
</dbReference>